<proteinExistence type="inferred from homology"/>
<evidence type="ECO:0000256" key="6">
    <source>
        <dbReference type="ARBA" id="ARBA00023295"/>
    </source>
</evidence>
<dbReference type="Pfam" id="PF00759">
    <property type="entry name" value="Glyco_hydro_9"/>
    <property type="match status" value="1"/>
</dbReference>
<evidence type="ECO:0000256" key="3">
    <source>
        <dbReference type="ARBA" id="ARBA00022801"/>
    </source>
</evidence>
<evidence type="ECO:0000313" key="12">
    <source>
        <dbReference type="EMBL" id="CEM39355.1"/>
    </source>
</evidence>
<dbReference type="VEuPathDB" id="CryptoDB:Vbra_19628"/>
<evidence type="ECO:0000256" key="10">
    <source>
        <dbReference type="SAM" id="MobiDB-lite"/>
    </source>
</evidence>
<dbReference type="SUPFAM" id="SSF48208">
    <property type="entry name" value="Six-hairpin glycosidases"/>
    <property type="match status" value="1"/>
</dbReference>
<keyword evidence="3 8" id="KW-0378">Hydrolase</keyword>
<dbReference type="PANTHER" id="PTHR22298">
    <property type="entry name" value="ENDO-1,4-BETA-GLUCANASE"/>
    <property type="match status" value="1"/>
</dbReference>
<evidence type="ECO:0000256" key="4">
    <source>
        <dbReference type="ARBA" id="ARBA00023001"/>
    </source>
</evidence>
<organism evidence="12 13">
    <name type="scientific">Vitrella brassicaformis (strain CCMP3155)</name>
    <dbReference type="NCBI Taxonomy" id="1169540"/>
    <lineage>
        <taxon>Eukaryota</taxon>
        <taxon>Sar</taxon>
        <taxon>Alveolata</taxon>
        <taxon>Colpodellida</taxon>
        <taxon>Vitrellaceae</taxon>
        <taxon>Vitrella</taxon>
    </lineage>
</organism>
<evidence type="ECO:0000256" key="9">
    <source>
        <dbReference type="RuleBase" id="RU361166"/>
    </source>
</evidence>
<comment type="similarity">
    <text evidence="2 8 9">Belongs to the glycosyl hydrolase 9 (cellulase E) family.</text>
</comment>
<accession>A0A0G4H697</accession>
<feature type="domain" description="Glycoside hydrolase family 9" evidence="11">
    <location>
        <begin position="105"/>
        <end position="556"/>
    </location>
</feature>
<feature type="signal peptide" evidence="9">
    <location>
        <begin position="1"/>
        <end position="21"/>
    </location>
</feature>
<keyword evidence="6 8" id="KW-0326">Glycosidase</keyword>
<dbReference type="GO" id="GO:0008810">
    <property type="term" value="F:cellulase activity"/>
    <property type="evidence" value="ECO:0007669"/>
    <property type="project" value="UniProtKB-EC"/>
</dbReference>
<evidence type="ECO:0000313" key="13">
    <source>
        <dbReference type="Proteomes" id="UP000041254"/>
    </source>
</evidence>
<gene>
    <name evidence="12" type="ORF">Vbra_19628</name>
</gene>
<dbReference type="Gene3D" id="1.50.10.10">
    <property type="match status" value="1"/>
</dbReference>
<evidence type="ECO:0000256" key="8">
    <source>
        <dbReference type="PROSITE-ProRule" id="PRU10060"/>
    </source>
</evidence>
<dbReference type="STRING" id="1169540.A0A0G4H697"/>
<evidence type="ECO:0000256" key="2">
    <source>
        <dbReference type="ARBA" id="ARBA00007072"/>
    </source>
</evidence>
<dbReference type="AlphaFoldDB" id="A0A0G4H697"/>
<keyword evidence="9" id="KW-0732">Signal</keyword>
<dbReference type="InterPro" id="IPR012341">
    <property type="entry name" value="6hp_glycosidase-like_sf"/>
</dbReference>
<keyword evidence="4 9" id="KW-0136">Cellulose degradation</keyword>
<comment type="catalytic activity">
    <reaction evidence="1 9">
        <text>Endohydrolysis of (1-&gt;4)-beta-D-glucosidic linkages in cellulose, lichenin and cereal beta-D-glucans.</text>
        <dbReference type="EC" id="3.2.1.4"/>
    </reaction>
</comment>
<dbReference type="InterPro" id="IPR033126">
    <property type="entry name" value="Glyco_hydro_9_Asp/Glu_AS"/>
</dbReference>
<dbReference type="InParanoid" id="A0A0G4H697"/>
<keyword evidence="5 8" id="KW-0119">Carbohydrate metabolism</keyword>
<evidence type="ECO:0000256" key="1">
    <source>
        <dbReference type="ARBA" id="ARBA00000966"/>
    </source>
</evidence>
<dbReference type="EMBL" id="CDMY01001036">
    <property type="protein sequence ID" value="CEM39355.1"/>
    <property type="molecule type" value="Genomic_DNA"/>
</dbReference>
<protein>
    <recommendedName>
        <fullName evidence="9">Endoglucanase</fullName>
        <ecNumber evidence="9">3.2.1.4</ecNumber>
    </recommendedName>
</protein>
<sequence>MRISHMHILMSLVLLVSRSVATPLAPSFLHRPDAQDRPQSSGRILVGGEQDKEHFEEEEPLGDFLLEGGEDSRPAYDVGKGSVAFDFDADDDDRFVASERDVREYEEVLRRSFLFFSAQQLGRLGKDHPIKWRGDAALLDGLKDNTHEPEGRDLVGGYADAADHTKWNFNQAYAMTMLSWMAVDFRPLLQRLKLWNTMLETARWGLEYLAKCHIEPNVMYAGVGIADEEWFWWGRPEDIHTDGYYRPSWVINETHPGSDLAGESAAAFAACSMAFRASDDELADICLRHAVELFEFADKYRGLYSDHTPGEFMGYISSGYLDEIVWGALWLYRATGNQTYLDKAIAMEKDLPSFADGDMSILTPPTPEWGPFWNDKHIWSLVLLTQLTDDPLYEKKLSVYTANLLPGGYYGYLPSGLAMIWSWGNNRHISSAVAVASHMAMHTGDRRLYRWAKRQVDLLIGNAQDMPEGERRSYVVGYGPNPPLRVAHKTSYCPSFRTGLPCNEFVPGSTHPGPNLQTLTGALVGGPTYDGYLDKRDQWNMNEPAIDYNAHLIAALVSVLNATDLPADKGTEK</sequence>
<feature type="active site" evidence="8">
    <location>
        <position position="534"/>
    </location>
</feature>
<evidence type="ECO:0000259" key="11">
    <source>
        <dbReference type="Pfam" id="PF00759"/>
    </source>
</evidence>
<feature type="chain" id="PRO_5005118013" description="Endoglucanase" evidence="9">
    <location>
        <begin position="22"/>
        <end position="573"/>
    </location>
</feature>
<dbReference type="InterPro" id="IPR008928">
    <property type="entry name" value="6-hairpin_glycosidase_sf"/>
</dbReference>
<dbReference type="OMA" id="SKGWIWW"/>
<evidence type="ECO:0000256" key="5">
    <source>
        <dbReference type="ARBA" id="ARBA00023277"/>
    </source>
</evidence>
<dbReference type="EC" id="3.2.1.4" evidence="9"/>
<reference evidence="12 13" key="1">
    <citation type="submission" date="2014-11" db="EMBL/GenBank/DDBJ databases">
        <authorList>
            <person name="Zhu J."/>
            <person name="Qi W."/>
            <person name="Song R."/>
        </authorList>
    </citation>
    <scope>NUCLEOTIDE SEQUENCE [LARGE SCALE GENOMIC DNA]</scope>
</reference>
<dbReference type="OrthoDB" id="10257085at2759"/>
<keyword evidence="7 8" id="KW-0624">Polysaccharide degradation</keyword>
<name>A0A0G4H697_VITBC</name>
<feature type="region of interest" description="Disordered" evidence="10">
    <location>
        <begin position="28"/>
        <end position="57"/>
    </location>
</feature>
<feature type="active site" evidence="8">
    <location>
        <position position="543"/>
    </location>
</feature>
<dbReference type="InterPro" id="IPR001701">
    <property type="entry name" value="Glyco_hydro_9"/>
</dbReference>
<evidence type="ECO:0000256" key="7">
    <source>
        <dbReference type="ARBA" id="ARBA00023326"/>
    </source>
</evidence>
<dbReference type="PROSITE" id="PS00698">
    <property type="entry name" value="GH9_3"/>
    <property type="match status" value="1"/>
</dbReference>
<keyword evidence="13" id="KW-1185">Reference proteome</keyword>
<dbReference type="Proteomes" id="UP000041254">
    <property type="component" value="Unassembled WGS sequence"/>
</dbReference>
<dbReference type="GO" id="GO:0030245">
    <property type="term" value="P:cellulose catabolic process"/>
    <property type="evidence" value="ECO:0007669"/>
    <property type="project" value="UniProtKB-KW"/>
</dbReference>